<accession>A0ABV7Z6D4</accession>
<dbReference type="RefSeq" id="WP_322474728.1">
    <property type="nucleotide sequence ID" value="NZ_JBHRZG010000009.1"/>
</dbReference>
<organism evidence="1 2">
    <name type="scientific">Deinococcus rufus</name>
    <dbReference type="NCBI Taxonomy" id="2136097"/>
    <lineage>
        <taxon>Bacteria</taxon>
        <taxon>Thermotogati</taxon>
        <taxon>Deinococcota</taxon>
        <taxon>Deinococci</taxon>
        <taxon>Deinococcales</taxon>
        <taxon>Deinococcaceae</taxon>
        <taxon>Deinococcus</taxon>
    </lineage>
</organism>
<dbReference type="EMBL" id="JBHRZG010000009">
    <property type="protein sequence ID" value="MFC3833007.1"/>
    <property type="molecule type" value="Genomic_DNA"/>
</dbReference>
<dbReference type="Proteomes" id="UP001595803">
    <property type="component" value="Unassembled WGS sequence"/>
</dbReference>
<protein>
    <submittedName>
        <fullName evidence="1">Uncharacterized protein</fullName>
    </submittedName>
</protein>
<keyword evidence="2" id="KW-1185">Reference proteome</keyword>
<proteinExistence type="predicted"/>
<evidence type="ECO:0000313" key="1">
    <source>
        <dbReference type="EMBL" id="MFC3833007.1"/>
    </source>
</evidence>
<comment type="caution">
    <text evidence="1">The sequence shown here is derived from an EMBL/GenBank/DDBJ whole genome shotgun (WGS) entry which is preliminary data.</text>
</comment>
<gene>
    <name evidence="1" type="ORF">ACFOSB_09075</name>
</gene>
<evidence type="ECO:0000313" key="2">
    <source>
        <dbReference type="Proteomes" id="UP001595803"/>
    </source>
</evidence>
<reference evidence="2" key="1">
    <citation type="journal article" date="2019" name="Int. J. Syst. Evol. Microbiol.">
        <title>The Global Catalogue of Microorganisms (GCM) 10K type strain sequencing project: providing services to taxonomists for standard genome sequencing and annotation.</title>
        <authorList>
            <consortium name="The Broad Institute Genomics Platform"/>
            <consortium name="The Broad Institute Genome Sequencing Center for Infectious Disease"/>
            <person name="Wu L."/>
            <person name="Ma J."/>
        </authorList>
    </citation>
    <scope>NUCLEOTIDE SEQUENCE [LARGE SCALE GENOMIC DNA]</scope>
    <source>
        <strain evidence="2">CCTCC AB 2017081</strain>
    </source>
</reference>
<sequence>MRRAFHITPQTTGLPAVNSWKTLTLDPATVPRPVLAESIAEHMMLTLFGGTPVIIDAWRAKRLHGTPHPTAGITAQLEDILGRPIGLPAGPPRALNPNRGRYAGLEKLDHLEGFVAEHLWHLATHHQVHSAPHVRLHGVSFRVTDSGADGFVIYEPVPGAYTYRLWEIKKNSSGTNPRPTAVKACDQLTNNATYYLQEISKVGEHEADMNVKAFYSNIVFHWRGATPEANAGVALIVDQGAPGANPFDMLGTSALTGLAGADRLHGLQIEVLEVRRFAEEVRQVLWNGL</sequence>
<name>A0ABV7Z6D4_9DEIO</name>